<dbReference type="Pfam" id="PF20520">
    <property type="entry name" value="Ac45-VOA1_TM"/>
    <property type="match status" value="1"/>
</dbReference>
<comment type="subcellular location">
    <subcellularLocation>
        <location evidence="1">Membrane</location>
        <topology evidence="1">Single-pass membrane protein</topology>
    </subcellularLocation>
</comment>
<dbReference type="OrthoDB" id="2018140at2759"/>
<dbReference type="PANTHER" id="PTHR35285:SF1">
    <property type="entry name" value="2-C-METHYL-D-ERYTHRITOL 4-PHOSPHATE CYTIDYLYLTRANSFERASE"/>
    <property type="match status" value="1"/>
</dbReference>
<keyword evidence="3 5" id="KW-1133">Transmembrane helix</keyword>
<evidence type="ECO:0000256" key="1">
    <source>
        <dbReference type="ARBA" id="ARBA00004167"/>
    </source>
</evidence>
<dbReference type="Proteomes" id="UP000250235">
    <property type="component" value="Unassembled WGS sequence"/>
</dbReference>
<evidence type="ECO:0000256" key="4">
    <source>
        <dbReference type="ARBA" id="ARBA00023136"/>
    </source>
</evidence>
<evidence type="ECO:0000256" key="3">
    <source>
        <dbReference type="ARBA" id="ARBA00022989"/>
    </source>
</evidence>
<dbReference type="PANTHER" id="PTHR35285">
    <property type="entry name" value="2-C-METHYL-D-ERYTHRITOL 4-PHOSPHATE CYTIDYLYLTRANSFERASE"/>
    <property type="match status" value="1"/>
</dbReference>
<dbReference type="GO" id="GO:0016020">
    <property type="term" value="C:membrane"/>
    <property type="evidence" value="ECO:0007669"/>
    <property type="project" value="UniProtKB-SubCell"/>
</dbReference>
<evidence type="ECO:0000259" key="6">
    <source>
        <dbReference type="Pfam" id="PF20520"/>
    </source>
</evidence>
<name>A0A2Z7A2L8_9LAMI</name>
<dbReference type="EMBL" id="KV019621">
    <property type="protein sequence ID" value="KZV15784.1"/>
    <property type="molecule type" value="Genomic_DNA"/>
</dbReference>
<reference evidence="7 8" key="1">
    <citation type="journal article" date="2015" name="Proc. Natl. Acad. Sci. U.S.A.">
        <title>The resurrection genome of Boea hygrometrica: A blueprint for survival of dehydration.</title>
        <authorList>
            <person name="Xiao L."/>
            <person name="Yang G."/>
            <person name="Zhang L."/>
            <person name="Yang X."/>
            <person name="Zhao S."/>
            <person name="Ji Z."/>
            <person name="Zhou Q."/>
            <person name="Hu M."/>
            <person name="Wang Y."/>
            <person name="Chen M."/>
            <person name="Xu Y."/>
            <person name="Jin H."/>
            <person name="Xiao X."/>
            <person name="Hu G."/>
            <person name="Bao F."/>
            <person name="Hu Y."/>
            <person name="Wan P."/>
            <person name="Li L."/>
            <person name="Deng X."/>
            <person name="Kuang T."/>
            <person name="Xiang C."/>
            <person name="Zhu J.K."/>
            <person name="Oliver M.J."/>
            <person name="He Y."/>
        </authorList>
    </citation>
    <scope>NUCLEOTIDE SEQUENCE [LARGE SCALE GENOMIC DNA]</scope>
    <source>
        <strain evidence="8">cv. XS01</strain>
    </source>
</reference>
<evidence type="ECO:0000313" key="8">
    <source>
        <dbReference type="Proteomes" id="UP000250235"/>
    </source>
</evidence>
<sequence length="275" mass="30002">MIDYRTLSPRDFAKSVMTEGRWSNYLCSGEDSQDSQNFAFLFVGTELQSVDISRPAKEDAALVDFLKDSFSNSNFSLAFPYIAASDEKVAVENILMAELADSCQDKMGISSIALMGSCSIEGDNFNKLEDIHSVHDYMQSRMGKNSDGSTNLIVLCHGKSHSSQDSDQPRSESSILSKLVNVVEQLGVKYSVVYVSDPFRSIQHPSHHGLERFLAEGNLGNGSSNSLACDGICQIKSSLLEGILVGIVLLIILISGLCCMMGIDTPTRFETPQDS</sequence>
<protein>
    <recommendedName>
        <fullName evidence="6">V-type proton ATPase subunit S1/VOA1 transmembrane domain-containing protein</fullName>
    </recommendedName>
</protein>
<proteinExistence type="predicted"/>
<evidence type="ECO:0000256" key="5">
    <source>
        <dbReference type="SAM" id="Phobius"/>
    </source>
</evidence>
<keyword evidence="8" id="KW-1185">Reference proteome</keyword>
<feature type="domain" description="V-type proton ATPase subunit S1/VOA1 transmembrane" evidence="6">
    <location>
        <begin position="239"/>
        <end position="270"/>
    </location>
</feature>
<accession>A0A2Z7A2L8</accession>
<gene>
    <name evidence="7" type="ORF">F511_02000</name>
</gene>
<dbReference type="InterPro" id="IPR046756">
    <property type="entry name" value="VAS1/VOA1_TM"/>
</dbReference>
<dbReference type="AlphaFoldDB" id="A0A2Z7A2L8"/>
<organism evidence="7 8">
    <name type="scientific">Dorcoceras hygrometricum</name>
    <dbReference type="NCBI Taxonomy" id="472368"/>
    <lineage>
        <taxon>Eukaryota</taxon>
        <taxon>Viridiplantae</taxon>
        <taxon>Streptophyta</taxon>
        <taxon>Embryophyta</taxon>
        <taxon>Tracheophyta</taxon>
        <taxon>Spermatophyta</taxon>
        <taxon>Magnoliopsida</taxon>
        <taxon>eudicotyledons</taxon>
        <taxon>Gunneridae</taxon>
        <taxon>Pentapetalae</taxon>
        <taxon>asterids</taxon>
        <taxon>lamiids</taxon>
        <taxon>Lamiales</taxon>
        <taxon>Gesneriaceae</taxon>
        <taxon>Didymocarpoideae</taxon>
        <taxon>Trichosporeae</taxon>
        <taxon>Loxocarpinae</taxon>
        <taxon>Dorcoceras</taxon>
    </lineage>
</organism>
<feature type="transmembrane region" description="Helical" evidence="5">
    <location>
        <begin position="243"/>
        <end position="263"/>
    </location>
</feature>
<evidence type="ECO:0000256" key="2">
    <source>
        <dbReference type="ARBA" id="ARBA00022692"/>
    </source>
</evidence>
<keyword evidence="2 5" id="KW-0812">Transmembrane</keyword>
<keyword evidence="4 5" id="KW-0472">Membrane</keyword>
<evidence type="ECO:0000313" key="7">
    <source>
        <dbReference type="EMBL" id="KZV15784.1"/>
    </source>
</evidence>